<comment type="caution">
    <text evidence="1">The sequence shown here is derived from an EMBL/GenBank/DDBJ whole genome shotgun (WGS) entry which is preliminary data.</text>
</comment>
<organism evidence="1 2">
    <name type="scientific">Paenibacillus segetis</name>
    <dbReference type="NCBI Taxonomy" id="1325360"/>
    <lineage>
        <taxon>Bacteria</taxon>
        <taxon>Bacillati</taxon>
        <taxon>Bacillota</taxon>
        <taxon>Bacilli</taxon>
        <taxon>Bacillales</taxon>
        <taxon>Paenibacillaceae</taxon>
        <taxon>Paenibacillus</taxon>
    </lineage>
</organism>
<accession>A0ABQ1YAG7</accession>
<dbReference type="InterPro" id="IPR056908">
    <property type="entry name" value="Gp80-like"/>
</dbReference>
<reference evidence="2" key="1">
    <citation type="journal article" date="2019" name="Int. J. Syst. Evol. Microbiol.">
        <title>The Global Catalogue of Microorganisms (GCM) 10K type strain sequencing project: providing services to taxonomists for standard genome sequencing and annotation.</title>
        <authorList>
            <consortium name="The Broad Institute Genomics Platform"/>
            <consortium name="The Broad Institute Genome Sequencing Center for Infectious Disease"/>
            <person name="Wu L."/>
            <person name="Ma J."/>
        </authorList>
    </citation>
    <scope>NUCLEOTIDE SEQUENCE [LARGE SCALE GENOMIC DNA]</scope>
    <source>
        <strain evidence="2">CGMCC 1.12769</strain>
    </source>
</reference>
<dbReference type="Proteomes" id="UP000659344">
    <property type="component" value="Unassembled WGS sequence"/>
</dbReference>
<dbReference type="Pfam" id="PF23140">
    <property type="entry name" value="Gp80"/>
    <property type="match status" value="1"/>
</dbReference>
<sequence>MAMQISNWLSAQLLNAVLRNTTFTPPEKVYLALYTSDPTAADTGQEVVGGGYSRQLITFSAPVLESGKQTVKNNENIEFSSASADWGLITHTALRTAATGGNLLWSVPIPNQRTIQSGDKPKFLKDGTLVRFNQ</sequence>
<name>A0ABQ1YAG7_9BACL</name>
<evidence type="ECO:0000313" key="2">
    <source>
        <dbReference type="Proteomes" id="UP000659344"/>
    </source>
</evidence>
<protein>
    <submittedName>
        <fullName evidence="1">Uncharacterized protein</fullName>
    </submittedName>
</protein>
<proteinExistence type="predicted"/>
<keyword evidence="2" id="KW-1185">Reference proteome</keyword>
<gene>
    <name evidence="1" type="ORF">GCM10008013_12640</name>
</gene>
<evidence type="ECO:0000313" key="1">
    <source>
        <dbReference type="EMBL" id="GGH17369.1"/>
    </source>
</evidence>
<dbReference type="EMBL" id="BMFT01000001">
    <property type="protein sequence ID" value="GGH17369.1"/>
    <property type="molecule type" value="Genomic_DNA"/>
</dbReference>